<reference evidence="3 4" key="2">
    <citation type="journal article" date="2013" name="Genome Biol. Evol.">
        <title>Genome sequencing of Giardia lamblia genotypes A2 and B isolates (DH and GS) and comparative analysis with the genomes of genotypes A1 and E (WB and Pig).</title>
        <authorList>
            <person name="Adam R.D."/>
            <person name="Dahlstrom E.W."/>
            <person name="Martens C.A."/>
            <person name="Bruno D.P."/>
            <person name="Barbian K.D."/>
            <person name="Ricklefs S.M."/>
            <person name="Hernandez M.M."/>
            <person name="Narla N.P."/>
            <person name="Patel R.B."/>
            <person name="Porcella S.F."/>
            <person name="Nash T.E."/>
        </authorList>
    </citation>
    <scope>NUCLEOTIDE SEQUENCE [LARGE SCALE GENOMIC DNA]</scope>
    <source>
        <strain evidence="3 4">DH</strain>
    </source>
</reference>
<dbReference type="EMBL" id="AHGT01000037">
    <property type="protein sequence ID" value="ESU36916.1"/>
    <property type="molecule type" value="Genomic_DNA"/>
</dbReference>
<accession>V6TDL7</accession>
<dbReference type="VEuPathDB" id="GiardiaDB:GL50803_0017279"/>
<proteinExistence type="predicted"/>
<evidence type="ECO:0000313" key="3">
    <source>
        <dbReference type="EMBL" id="ESU36916.1"/>
    </source>
</evidence>
<feature type="signal peptide" evidence="2">
    <location>
        <begin position="1"/>
        <end position="35"/>
    </location>
</feature>
<feature type="region of interest" description="Disordered" evidence="1">
    <location>
        <begin position="88"/>
        <end position="124"/>
    </location>
</feature>
<dbReference type="VEuPathDB" id="GiardiaDB:GL50581_131"/>
<keyword evidence="2" id="KW-0732">Signal</keyword>
<comment type="caution">
    <text evidence="3">The sequence shown here is derived from an EMBL/GenBank/DDBJ whole genome shotgun (WGS) entry which is preliminary data.</text>
</comment>
<feature type="compositionally biased region" description="Basic and acidic residues" evidence="1">
    <location>
        <begin position="111"/>
        <end position="122"/>
    </location>
</feature>
<feature type="compositionally biased region" description="Polar residues" evidence="1">
    <location>
        <begin position="90"/>
        <end position="104"/>
    </location>
</feature>
<dbReference type="Proteomes" id="UP000018320">
    <property type="component" value="Unassembled WGS sequence"/>
</dbReference>
<dbReference type="AlphaFoldDB" id="V6TDL7"/>
<feature type="chain" id="PRO_5004751461" evidence="2">
    <location>
        <begin position="36"/>
        <end position="463"/>
    </location>
</feature>
<protein>
    <submittedName>
        <fullName evidence="3">DNA-dependent RNA polymerase beta' subunit/160 kD subunit</fullName>
    </submittedName>
</protein>
<gene>
    <name evidence="3" type="ORF">DHA2_152452</name>
</gene>
<reference evidence="4" key="1">
    <citation type="submission" date="2012-02" db="EMBL/GenBank/DDBJ databases">
        <title>Genome sequencing of Giardia lamblia Genotypes A2 and B isolates (DH and GS) and comparative analysis with the genomes of Genotypes A1 and E (WB and Pig).</title>
        <authorList>
            <person name="Adam R."/>
            <person name="Dahlstrom E."/>
            <person name="Martens C."/>
            <person name="Bruno D."/>
            <person name="Barbian K."/>
            <person name="Porcella S.F."/>
            <person name="Nash T."/>
        </authorList>
    </citation>
    <scope>NUCLEOTIDE SEQUENCE</scope>
    <source>
        <strain evidence="4">DH</strain>
    </source>
</reference>
<evidence type="ECO:0000313" key="4">
    <source>
        <dbReference type="Proteomes" id="UP000018320"/>
    </source>
</evidence>
<evidence type="ECO:0000256" key="1">
    <source>
        <dbReference type="SAM" id="MobiDB-lite"/>
    </source>
</evidence>
<evidence type="ECO:0000256" key="2">
    <source>
        <dbReference type="SAM" id="SignalP"/>
    </source>
</evidence>
<sequence length="463" mass="51188">MVPKSSSMGYKFYGKGGRIYLALLLLLPMQKGTLGEVTEIAKMGNSPAKSSELATTTLQSIKSFSREQCSPSVRGAKEVIGIAPDLCNKEASSPKSNQSLTGYQPSIDHPTIFKDQRQDTPNRLRGLSLPSILASNLSFSTTTVRGNTPQGDEPVIEKSGNTVERAHPITPRDIHDKKCSIKQYIKLLLPLKTRVNGEEAEPLILKTHQLRSERREKKMYAPLSYSEERHALNYSARFDKQLNNMTSVSGGINRMITVLSSPVSTPRKSTSVSHSYHSSAQAKKAVVPKLDISNSSFETMGNSQVAQHAVESKSARNLPKDRLALSNLSDTKGALTARSVRPSALGNSSNISTYIDRENIIELIRIYDSTRQILHNDLAAKKARISELRNGVERSIKISVMRNLPNYCPTGFQCILRLPCCHYTFQNKERRLVGEFCQLCHVETRGTVLINVADCYGADAYAT</sequence>
<name>V6TDL7_GIAIN</name>
<dbReference type="VEuPathDB" id="GiardiaDB:QR46_0653"/>
<organism evidence="3 4">
    <name type="scientific">Giardia intestinalis</name>
    <name type="common">Giardia lamblia</name>
    <dbReference type="NCBI Taxonomy" id="5741"/>
    <lineage>
        <taxon>Eukaryota</taxon>
        <taxon>Metamonada</taxon>
        <taxon>Diplomonadida</taxon>
        <taxon>Hexamitidae</taxon>
        <taxon>Giardiinae</taxon>
        <taxon>Giardia</taxon>
    </lineage>
</organism>
<dbReference type="VEuPathDB" id="GiardiaDB:DHA2_152452"/>